<protein>
    <recommendedName>
        <fullName evidence="4">GDP-L-fucose synthase</fullName>
        <ecNumber evidence="4">1.1.1.271</ecNumber>
    </recommendedName>
</protein>
<name>A0A507FFZ6_9FUNG</name>
<feature type="compositionally biased region" description="Polar residues" evidence="7">
    <location>
        <begin position="1869"/>
        <end position="1879"/>
    </location>
</feature>
<dbReference type="SUPFAM" id="SSF51735">
    <property type="entry name" value="NAD(P)-binding Rossmann-fold domains"/>
    <property type="match status" value="1"/>
</dbReference>
<dbReference type="EC" id="1.1.1.271" evidence="4"/>
<feature type="compositionally biased region" description="Polar residues" evidence="7">
    <location>
        <begin position="2194"/>
        <end position="2212"/>
    </location>
</feature>
<dbReference type="InterPro" id="IPR007282">
    <property type="entry name" value="NOT2/3/5_C"/>
</dbReference>
<feature type="domain" description="TATA-binding protein interacting (TIP20)" evidence="10">
    <location>
        <begin position="1128"/>
        <end position="1275"/>
    </location>
</feature>
<feature type="compositionally biased region" description="Polar residues" evidence="7">
    <location>
        <begin position="2128"/>
        <end position="2138"/>
    </location>
</feature>
<sequence length="2218" mass="239306">MSASAYQVAGLLDKLKHADSDLRFMALSDLSNELSKEGAPFDDVTERKFVAAVVKALDDTNGEVQNLAVKILAPLVRKGRDATVLEVVDRLCDLLVHKKDDLRDIGAIGMKTVVAQVPANSNAATNMVKRLVPKLIALLMNPSAVHFDTIDILSEITVRFGSMLAELSADPSNQSSFTRQIQDALFPYLSNPRPAIRKRTVAAFGNLVVHESDELFDALMHKTVTEMKEKEGAEDYERLKTFVGLIGTLARFSARRVGKYVDTLLPLLIAYVEFDNDELREACFQTFESFIVRCPTEISAHIPEITKVSLEYLKHDPNYDDGEDDDENEDEEMEQDADADDEMDEDADEEGDEDEEGYSDDEDMSWKVRRASAKTLSSIINTRTELIESFFDNVAPTLVKRFKEREESVRVEILATFIILIRQVGALHGVSGGAGNLAAKKAVRGIQVTTLLQKLVGKLSKTLSKELNGKSVPTRQSGFILLRELAVVLEGGLQDTFGQFVASIEASLATSTTEAAKKHGKGPKPINNLNLKIEVLDFLKVALPLHHPSVFSPYLQNLVPPIVAAISGKFFKVTSEALVVSVELVKVIRPLSSNHSDDAMVVEDVPSTPASPKATEYIQSLYKTVFARVNVADLDVEVKERAILALVTLLAQTVDLTGVSAQEVQSTVLPLLIERLRNELTRLTTVKGFKTLCESPFCGSQAGALLDLQSVLETSLVAELCSFLKKANRGLKVASLGTLTSVFTKYGSTVSQQTALLVLQETPAVFADTDMNVFPLAVDLLAVIVDARGSSPAVLAAAKDATVAGKIVQVIMEGPHLVGYGTAGLDALVAFWRVLVVKGGVAFFDEMVALLTAAAEAKGLAKSAFRPIALSLAALIVEAKAFSKLSEYVAKVQDASANENTIYLALNVIGEVGRSIDLSANHPTLQDSLLALFNSPSEEIKHAAAFALGNVALGNLSVYMPLLIQASKEGGKRRYLILVALKEVIARSSSSNHSKAHVESPLKPYSKDLWTLLFSSTEQAKEEGTRTVIAECLGKLAVQDPALYLPELVSGVSSESSAVRSTVVLAIRYTFTDASGTGAALHASVVAFDEALSQVIVQFLRLLTDPDLSVRHIALATLNSAAHNKPYLIIDTLPELLPLLYQETMIREELIRTVVMGPFKHKVDEGLDARKSAFECMYTLLERCLSKIEIFAFLDRVAAGLSDPAQEIRMLNHTMLQRLVATSPAALASRLDTMVAPLKEALATVPKTNAVKQEIEKVNELVRSGVRAVLVIGRVLLGLGGGGSGGAVGVEATVGGGSCPAFDEFYRMVKAPGYALAEVVSSVGVEVDAQPLMKSTILVTGSSGLVGQALQKIIANDAEYGKNPDEEWVFTTSKDADLRDLVQTEALFERVKPTHVIHLAAFVGGLFRNLKYKADFYMDNSRMNEHVVKVVSCLSTCIFPDKTVYPINEEMIHNGPPHASNFGYAYAKRMIDVMNKMYNEQFGCQFTSVIPTNIFGPHDNFNLEDSHVIPGLMHKCYLAKLNKTPFLIGGTGSPLRQFVFSEDLAKLFVWVLREYTEIAPIILSVPETDEVSIKFVAESIAEAMQFDGPIVWDSARSDGQFKKTASNEKLMRNLPGFTFTPFGEALEKSVDWFVENYELARNGDMNQQQQLNLGLGGPSGTGGGGGPSAALSARLGLLGGLNGGTNSVSGNPNLGLTSGLNAISLNSESEFPSLSSGAMNPGNGVNASSGLNNPANNPSVLQQQRLAAAFSNASIGQTLKHQMNPNQPARMQPMLPPGMVLTNPPANGLSGGGGGGGGGGPLLSLALGNKQSQFVSSLGSQQQQLNNAFPSMNHPSGAIGNLQQQQQTQISQFGQSIGGAIGNGPIGNHLSSISPPTTNLLAQQQQQQQQHHQLQHQQSQSALTAQSLLPSAQTNGKYGLLGVIDGLRLSSDPDTNMLSLGCELTSLGLNLNSPTPLYTTLTSVYSPSSLDMSNGTTGTNGSNNHFIIPSCYRVNLNSCDISRVDQVTLMSDDALLMAFYAFPRDRVQEAAAQELHSRGWRFHKDIKVWLCKEEQTVSISGLVPTPTTNMATPTSTVTATTTPTAVNNTRKEDQDDSKSPTGSVDHVRKTSNNGTATQDSDDTDSHSAHQNPPQQLQQMGPKLQEIVHGDRGVFVFFDPANWQRVKKEWIVVGDVLEERMTGSSMRAKAGGVSKGQSATDLDQDASTKQNGSRGRDER</sequence>
<feature type="domain" description="NAD-dependent epimerase/dehydratase" evidence="8">
    <location>
        <begin position="1337"/>
        <end position="1558"/>
    </location>
</feature>
<keyword evidence="6" id="KW-0833">Ubl conjugation pathway</keyword>
<feature type="region of interest" description="Disordered" evidence="7">
    <location>
        <begin position="2180"/>
        <end position="2218"/>
    </location>
</feature>
<reference evidence="11 12" key="1">
    <citation type="journal article" date="2019" name="Sci. Rep.">
        <title>Comparative genomics of chytrid fungi reveal insights into the obligate biotrophic and pathogenic lifestyle of Synchytrium endobioticum.</title>
        <authorList>
            <person name="van de Vossenberg B.T.L.H."/>
            <person name="Warris S."/>
            <person name="Nguyen H.D.T."/>
            <person name="van Gent-Pelzer M.P.E."/>
            <person name="Joly D.L."/>
            <person name="van de Geest H.C."/>
            <person name="Bonants P.J.M."/>
            <person name="Smith D.S."/>
            <person name="Levesque C.A."/>
            <person name="van der Lee T.A.J."/>
        </authorList>
    </citation>
    <scope>NUCLEOTIDE SEQUENCE [LARGE SCALE GENOMIC DNA]</scope>
    <source>
        <strain evidence="11 12">CBS 675.73</strain>
    </source>
</reference>
<feature type="compositionally biased region" description="Polar residues" evidence="7">
    <location>
        <begin position="1825"/>
        <end position="1834"/>
    </location>
</feature>
<dbReference type="InterPro" id="IPR011989">
    <property type="entry name" value="ARM-like"/>
</dbReference>
<dbReference type="Pfam" id="PF01370">
    <property type="entry name" value="Epimerase"/>
    <property type="match status" value="1"/>
</dbReference>
<evidence type="ECO:0000259" key="10">
    <source>
        <dbReference type="Pfam" id="PF08623"/>
    </source>
</evidence>
<feature type="region of interest" description="Disordered" evidence="7">
    <location>
        <begin position="1710"/>
        <end position="1738"/>
    </location>
</feature>
<dbReference type="GO" id="GO:0010265">
    <property type="term" value="P:SCF complex assembly"/>
    <property type="evidence" value="ECO:0007669"/>
    <property type="project" value="InterPro"/>
</dbReference>
<keyword evidence="12" id="KW-1185">Reference proteome</keyword>
<dbReference type="SUPFAM" id="SSF48371">
    <property type="entry name" value="ARM repeat"/>
    <property type="match status" value="1"/>
</dbReference>
<organism evidence="11 12">
    <name type="scientific">Chytriomyces confervae</name>
    <dbReference type="NCBI Taxonomy" id="246404"/>
    <lineage>
        <taxon>Eukaryota</taxon>
        <taxon>Fungi</taxon>
        <taxon>Fungi incertae sedis</taxon>
        <taxon>Chytridiomycota</taxon>
        <taxon>Chytridiomycota incertae sedis</taxon>
        <taxon>Chytridiomycetes</taxon>
        <taxon>Chytridiales</taxon>
        <taxon>Chytriomycetaceae</taxon>
        <taxon>Chytriomyces</taxon>
    </lineage>
</organism>
<gene>
    <name evidence="11" type="ORF">CcCBS67573_g04529</name>
</gene>
<accession>A0A507FFZ6</accession>
<dbReference type="STRING" id="246404.A0A507FFZ6"/>
<dbReference type="CDD" id="cd05239">
    <property type="entry name" value="GDP_FS_SDR_e"/>
    <property type="match status" value="1"/>
</dbReference>
<dbReference type="UniPathway" id="UPA00128">
    <property type="reaction ID" value="UER00191"/>
</dbReference>
<feature type="region of interest" description="Disordered" evidence="7">
    <location>
        <begin position="1785"/>
        <end position="1804"/>
    </location>
</feature>
<evidence type="ECO:0000259" key="9">
    <source>
        <dbReference type="Pfam" id="PF04153"/>
    </source>
</evidence>
<feature type="compositionally biased region" description="Basic and acidic residues" evidence="7">
    <location>
        <begin position="2089"/>
        <end position="2098"/>
    </location>
</feature>
<dbReference type="PANTHER" id="PTHR12696">
    <property type="entry name" value="TIP120"/>
    <property type="match status" value="1"/>
</dbReference>
<feature type="compositionally biased region" description="Low complexity" evidence="7">
    <location>
        <begin position="2064"/>
        <end position="2088"/>
    </location>
</feature>
<dbReference type="Gene3D" id="3.90.25.10">
    <property type="entry name" value="UDP-galactose 4-epimerase, domain 1"/>
    <property type="match status" value="1"/>
</dbReference>
<dbReference type="Gene3D" id="2.30.30.1020">
    <property type="entry name" value="CCR4-NOT complex subunit 2/3/5, C-terminal domain"/>
    <property type="match status" value="1"/>
</dbReference>
<dbReference type="InterPro" id="IPR038635">
    <property type="entry name" value="CCR4-NOT_su2/3/5_C_sf"/>
</dbReference>
<dbReference type="GO" id="GO:0006355">
    <property type="term" value="P:regulation of DNA-templated transcription"/>
    <property type="evidence" value="ECO:0007669"/>
    <property type="project" value="InterPro"/>
</dbReference>
<dbReference type="Gene3D" id="3.40.50.720">
    <property type="entry name" value="NAD(P)-binding Rossmann-like Domain"/>
    <property type="match status" value="1"/>
</dbReference>
<feature type="compositionally biased region" description="Gly residues" evidence="7">
    <location>
        <begin position="1856"/>
        <end position="1865"/>
    </location>
</feature>
<dbReference type="InterPro" id="IPR036291">
    <property type="entry name" value="NAD(P)-bd_dom_sf"/>
</dbReference>
<proteinExistence type="inferred from homology"/>
<evidence type="ECO:0000256" key="2">
    <source>
        <dbReference type="ARBA" id="ARBA00005959"/>
    </source>
</evidence>
<keyword evidence="5" id="KW-0677">Repeat</keyword>
<feature type="compositionally biased region" description="Gly residues" evidence="7">
    <location>
        <begin position="1789"/>
        <end position="1801"/>
    </location>
</feature>
<evidence type="ECO:0000256" key="3">
    <source>
        <dbReference type="ARBA" id="ARBA00007657"/>
    </source>
</evidence>
<dbReference type="Gene3D" id="1.25.10.10">
    <property type="entry name" value="Leucine-rich Repeat Variant"/>
    <property type="match status" value="1"/>
</dbReference>
<comment type="caution">
    <text evidence="11">The sequence shown here is derived from an EMBL/GenBank/DDBJ whole genome shotgun (WGS) entry which is preliminary data.</text>
</comment>
<dbReference type="Pfam" id="PF08623">
    <property type="entry name" value="TIP120"/>
    <property type="match status" value="1"/>
</dbReference>
<dbReference type="HAMAP" id="MF_00956">
    <property type="entry name" value="GDP_fucose_synth"/>
    <property type="match status" value="1"/>
</dbReference>
<feature type="region of interest" description="Disordered" evidence="7">
    <location>
        <begin position="315"/>
        <end position="364"/>
    </location>
</feature>
<dbReference type="Pfam" id="PF04153">
    <property type="entry name" value="NOT2_3_5_C"/>
    <property type="match status" value="1"/>
</dbReference>
<dbReference type="InterPro" id="IPR013932">
    <property type="entry name" value="TATA-bd_TIP120"/>
</dbReference>
<evidence type="ECO:0000256" key="6">
    <source>
        <dbReference type="ARBA" id="ARBA00022786"/>
    </source>
</evidence>
<evidence type="ECO:0000256" key="5">
    <source>
        <dbReference type="ARBA" id="ARBA00022737"/>
    </source>
</evidence>
<dbReference type="Pfam" id="PF25782">
    <property type="entry name" value="TPR_CAND1"/>
    <property type="match status" value="1"/>
</dbReference>
<dbReference type="InterPro" id="IPR016024">
    <property type="entry name" value="ARM-type_fold"/>
</dbReference>
<comment type="pathway">
    <text evidence="1">Nucleotide-sugar biosynthesis; GDP-L-fucose biosynthesis via de novo pathway; GDP-L-fucose from GDP-alpha-D-mannose: step 2/2.</text>
</comment>
<feature type="compositionally biased region" description="Low complexity" evidence="7">
    <location>
        <begin position="1880"/>
        <end position="1902"/>
    </location>
</feature>
<comment type="similarity">
    <text evidence="2">Belongs to the NAD(P)-dependent epimerase/dehydratase family. Fucose synthase subfamily.</text>
</comment>
<dbReference type="GO" id="GO:0042351">
    <property type="term" value="P:'de novo' GDP-L-fucose biosynthetic process"/>
    <property type="evidence" value="ECO:0007669"/>
    <property type="project" value="UniProtKB-UniPathway"/>
</dbReference>
<evidence type="ECO:0000256" key="7">
    <source>
        <dbReference type="SAM" id="MobiDB-lite"/>
    </source>
</evidence>
<evidence type="ECO:0000313" key="12">
    <source>
        <dbReference type="Proteomes" id="UP000320333"/>
    </source>
</evidence>
<dbReference type="InterPro" id="IPR039852">
    <property type="entry name" value="CAND1/CAND2"/>
</dbReference>
<feature type="region of interest" description="Disordered" evidence="7">
    <location>
        <begin position="1649"/>
        <end position="1668"/>
    </location>
</feature>
<feature type="region of interest" description="Disordered" evidence="7">
    <location>
        <begin position="1816"/>
        <end position="1902"/>
    </location>
</feature>
<dbReference type="EMBL" id="QEAP01000138">
    <property type="protein sequence ID" value="TPX74206.1"/>
    <property type="molecule type" value="Genomic_DNA"/>
</dbReference>
<dbReference type="GO" id="GO:0050577">
    <property type="term" value="F:GDP-L-fucose synthase activity"/>
    <property type="evidence" value="ECO:0007669"/>
    <property type="project" value="UniProtKB-EC"/>
</dbReference>
<evidence type="ECO:0000259" key="8">
    <source>
        <dbReference type="Pfam" id="PF01370"/>
    </source>
</evidence>
<dbReference type="GO" id="GO:0000289">
    <property type="term" value="P:nuclear-transcribed mRNA poly(A) tail shortening"/>
    <property type="evidence" value="ECO:0007669"/>
    <property type="project" value="UniProtKB-ARBA"/>
</dbReference>
<feature type="compositionally biased region" description="Gly residues" evidence="7">
    <location>
        <begin position="1654"/>
        <end position="1667"/>
    </location>
</feature>
<evidence type="ECO:0000256" key="4">
    <source>
        <dbReference type="ARBA" id="ARBA00012371"/>
    </source>
</evidence>
<feature type="compositionally biased region" description="Low complexity" evidence="7">
    <location>
        <begin position="1836"/>
        <end position="1855"/>
    </location>
</feature>
<evidence type="ECO:0000313" key="11">
    <source>
        <dbReference type="EMBL" id="TPX74206.1"/>
    </source>
</evidence>
<feature type="domain" description="NOT2/NOT3/NOT5 C-terminal" evidence="9">
    <location>
        <begin position="1982"/>
        <end position="2055"/>
    </location>
</feature>
<feature type="region of interest" description="Disordered" evidence="7">
    <location>
        <begin position="2064"/>
        <end position="2139"/>
    </location>
</feature>
<comment type="similarity">
    <text evidence="3">Belongs to the CAND family.</text>
</comment>
<dbReference type="InterPro" id="IPR001509">
    <property type="entry name" value="Epimerase_deHydtase"/>
</dbReference>
<feature type="compositionally biased region" description="Acidic residues" evidence="7">
    <location>
        <begin position="319"/>
        <end position="363"/>
    </location>
</feature>
<dbReference type="OrthoDB" id="202470at2759"/>
<dbReference type="Proteomes" id="UP000320333">
    <property type="component" value="Unassembled WGS sequence"/>
</dbReference>
<evidence type="ECO:0000256" key="1">
    <source>
        <dbReference type="ARBA" id="ARBA00004883"/>
    </source>
</evidence>
<dbReference type="InterPro" id="IPR028614">
    <property type="entry name" value="GDP_fucose/colitose_synth"/>
</dbReference>
<dbReference type="GO" id="GO:0030015">
    <property type="term" value="C:CCR4-NOT core complex"/>
    <property type="evidence" value="ECO:0007669"/>
    <property type="project" value="UniProtKB-ARBA"/>
</dbReference>